<dbReference type="PANTHER" id="PTHR40732:SF1">
    <property type="entry name" value="GTP-DEPENDENT DEPHOSPHO-COA KINASE"/>
    <property type="match status" value="1"/>
</dbReference>
<dbReference type="AlphaFoldDB" id="G0LHW5"/>
<dbReference type="GO" id="GO:0016301">
    <property type="term" value="F:kinase activity"/>
    <property type="evidence" value="ECO:0007669"/>
    <property type="project" value="UniProtKB-UniRule"/>
</dbReference>
<feature type="binding site" evidence="6">
    <location>
        <position position="62"/>
    </location>
    <ligand>
        <name>GTP</name>
        <dbReference type="ChEBI" id="CHEBI:37565"/>
    </ligand>
</feature>
<dbReference type="OrthoDB" id="15447at2157"/>
<feature type="binding site" evidence="6">
    <location>
        <position position="44"/>
    </location>
    <ligand>
        <name>GTP</name>
        <dbReference type="ChEBI" id="CHEBI:37565"/>
    </ligand>
</feature>
<keyword evidence="3 6" id="KW-0418">Kinase</keyword>
<evidence type="ECO:0000256" key="3">
    <source>
        <dbReference type="ARBA" id="ARBA00022777"/>
    </source>
</evidence>
<evidence type="ECO:0000256" key="4">
    <source>
        <dbReference type="ARBA" id="ARBA00022993"/>
    </source>
</evidence>
<feature type="binding site" evidence="6">
    <location>
        <position position="43"/>
    </location>
    <ligand>
        <name>GTP</name>
        <dbReference type="ChEBI" id="CHEBI:37565"/>
    </ligand>
</feature>
<dbReference type="KEGG" id="hwc:Hqrw_1400"/>
<dbReference type="EMBL" id="FR746099">
    <property type="protein sequence ID" value="CCC39353.1"/>
    <property type="molecule type" value="Genomic_DNA"/>
</dbReference>
<feature type="binding site" evidence="6">
    <location>
        <position position="120"/>
    </location>
    <ligand>
        <name>GTP</name>
        <dbReference type="ChEBI" id="CHEBI:37565"/>
    </ligand>
</feature>
<organism evidence="7 8">
    <name type="scientific">Haloquadratum walsbyi (strain DSM 16854 / JCM 12705 / C23)</name>
    <dbReference type="NCBI Taxonomy" id="768065"/>
    <lineage>
        <taxon>Archaea</taxon>
        <taxon>Methanobacteriati</taxon>
        <taxon>Methanobacteriota</taxon>
        <taxon>Stenosarchaea group</taxon>
        <taxon>Halobacteria</taxon>
        <taxon>Halobacteriales</taxon>
        <taxon>Haloferacaceae</taxon>
        <taxon>Haloquadratum</taxon>
    </lineage>
</organism>
<dbReference type="InterPro" id="IPR007164">
    <property type="entry name" value="GTP-dep_dephospho-CoA_kin"/>
</dbReference>
<dbReference type="PANTHER" id="PTHR40732">
    <property type="entry name" value="UPF0218 PROTEIN TK1697"/>
    <property type="match status" value="1"/>
</dbReference>
<sequence>MARLPLELPSSLRQEFKSPFGPVYTDVTQFLADAGRPIIAVGDIVTYHLQTVDYTPAVAVIDGQTKRESVDETVKPALSKHNKRIDVENQPGTISIALLEALQTAVETPESVMIVVDGEEDLATLPAVLVARPGGTVVYGQPNQGMVRIAVTPETKTTMSRLLKRMDGDAAAAFDRLGVDRSGNKK</sequence>
<dbReference type="Pfam" id="PF04019">
    <property type="entry name" value="DUF359"/>
    <property type="match status" value="1"/>
</dbReference>
<gene>
    <name evidence="7" type="ordered locus">Hqrw_1400</name>
</gene>
<comment type="function">
    <text evidence="6">Catalyzes the GTP-dependent phosphorylation of the 3'-hydroxyl group of dephosphocoenzyme A to form coenzyme A (CoA).</text>
</comment>
<keyword evidence="5 6" id="KW-0342">GTP-binding</keyword>
<evidence type="ECO:0000256" key="2">
    <source>
        <dbReference type="ARBA" id="ARBA00022741"/>
    </source>
</evidence>
<reference evidence="7 8" key="1">
    <citation type="journal article" date="2011" name="PLoS ONE">
        <title>Haloquadratum walsbyi: limited diversity in a global pond.</title>
        <authorList>
            <person name="Dyall-Smith M."/>
            <person name="Pfeiffer F."/>
            <person name="Klee K."/>
            <person name="Palm P."/>
            <person name="Gross K."/>
            <person name="Schuster S.C."/>
            <person name="Rampp M."/>
            <person name="Oesterhelt D."/>
        </authorList>
    </citation>
    <scope>NUCLEOTIDE SEQUENCE [LARGE SCALE GENOMIC DNA]</scope>
    <source>
        <strain evidence="8">DSM 16854 / JCM 12705 / C23</strain>
    </source>
</reference>
<evidence type="ECO:0000256" key="6">
    <source>
        <dbReference type="HAMAP-Rule" id="MF_00590"/>
    </source>
</evidence>
<dbReference type="PIRSF" id="PIRSF006533">
    <property type="entry name" value="UCP006533"/>
    <property type="match status" value="1"/>
</dbReference>
<proteinExistence type="inferred from homology"/>
<dbReference type="GeneID" id="12446050"/>
<comment type="pathway">
    <text evidence="6">Cofactor biosynthesis; coenzyme A biosynthesis.</text>
</comment>
<feature type="binding site" evidence="6">
    <location>
        <position position="45"/>
    </location>
    <ligand>
        <name>GTP</name>
        <dbReference type="ChEBI" id="CHEBI:37565"/>
    </ligand>
</feature>
<evidence type="ECO:0000256" key="1">
    <source>
        <dbReference type="ARBA" id="ARBA00022679"/>
    </source>
</evidence>
<dbReference type="HOGENOM" id="CLU_120795_0_0_2"/>
<dbReference type="EC" id="2.7.1.237" evidence="6"/>
<comment type="caution">
    <text evidence="6">Lacks conserved residue(s) required for the propagation of feature annotation.</text>
</comment>
<evidence type="ECO:0000313" key="7">
    <source>
        <dbReference type="EMBL" id="CCC39353.1"/>
    </source>
</evidence>
<evidence type="ECO:0000256" key="5">
    <source>
        <dbReference type="ARBA" id="ARBA00023134"/>
    </source>
</evidence>
<dbReference type="GO" id="GO:0015937">
    <property type="term" value="P:coenzyme A biosynthetic process"/>
    <property type="evidence" value="ECO:0007669"/>
    <property type="project" value="UniProtKB-UniRule"/>
</dbReference>
<name>G0LHW5_HALWC</name>
<comment type="similarity">
    <text evidence="6">Belongs to the GTP-dependent DPCK family.</text>
</comment>
<keyword evidence="4 6" id="KW-0173">Coenzyme A biosynthesis</keyword>
<dbReference type="GO" id="GO:0005525">
    <property type="term" value="F:GTP binding"/>
    <property type="evidence" value="ECO:0007669"/>
    <property type="project" value="UniProtKB-UniRule"/>
</dbReference>
<dbReference type="HAMAP" id="MF_00590">
    <property type="entry name" value="Dephospho_CoA_kinase_GTP_dep"/>
    <property type="match status" value="1"/>
</dbReference>
<dbReference type="RefSeq" id="WP_014555232.1">
    <property type="nucleotide sequence ID" value="NC_017459.1"/>
</dbReference>
<evidence type="ECO:0000313" key="8">
    <source>
        <dbReference type="Proteomes" id="UP000007954"/>
    </source>
</evidence>
<comment type="catalytic activity">
    <reaction evidence="6">
        <text>3'-dephospho-CoA + GTP = GDP + CoA + H(+)</text>
        <dbReference type="Rhea" id="RHEA:61156"/>
        <dbReference type="ChEBI" id="CHEBI:15378"/>
        <dbReference type="ChEBI" id="CHEBI:37565"/>
        <dbReference type="ChEBI" id="CHEBI:57287"/>
        <dbReference type="ChEBI" id="CHEBI:57328"/>
        <dbReference type="ChEBI" id="CHEBI:58189"/>
        <dbReference type="EC" id="2.7.1.237"/>
    </reaction>
</comment>
<dbReference type="Proteomes" id="UP000007954">
    <property type="component" value="Chromosome"/>
</dbReference>
<dbReference type="UniPathway" id="UPA00241"/>
<keyword evidence="2 6" id="KW-0547">Nucleotide-binding</keyword>
<keyword evidence="1 6" id="KW-0808">Transferase</keyword>
<accession>G0LHW5</accession>
<protein>
    <recommendedName>
        <fullName evidence="6">GTP-dependent dephospho-CoA kinase</fullName>
        <ecNumber evidence="6">2.7.1.237</ecNumber>
    </recommendedName>
    <alternativeName>
        <fullName evidence="6">Dephospho-coenzyme A kinase</fullName>
        <shortName evidence="6">DPCK</shortName>
    </alternativeName>
</protein>